<dbReference type="InterPro" id="IPR004684">
    <property type="entry name" value="2keto-3dGluconate_permease"/>
</dbReference>
<feature type="transmembrane region" description="Helical" evidence="9">
    <location>
        <begin position="264"/>
        <end position="287"/>
    </location>
</feature>
<dbReference type="Pfam" id="PF03812">
    <property type="entry name" value="KdgT"/>
    <property type="match status" value="1"/>
</dbReference>
<keyword evidence="11" id="KW-1185">Reference proteome</keyword>
<feature type="transmembrane region" description="Helical" evidence="9">
    <location>
        <begin position="175"/>
        <end position="191"/>
    </location>
</feature>
<accession>A0A4Y4DKI4</accession>
<feature type="transmembrane region" description="Helical" evidence="9">
    <location>
        <begin position="83"/>
        <end position="105"/>
    </location>
</feature>
<comment type="similarity">
    <text evidence="1">Belongs to the KdgT transporter family.</text>
</comment>
<sequence length="354" mass="36972">MATSNQGSTRDWLTKLSVIPGALMLIPLFLGAIINTFFPQALEVGSFTTALFRDGTGALLGLFFFCLGSQLDVRTTGPTLEKGIAILIGKVGIGIAVGLAVAFWIPGGSILGLTPLAIIAAMTNSNGALFAALTGQYGNKTDRATVAVIALNDGPFITMIALGTAGLATFPLQDLVGLVLPLALGFILGNLSRTAREFLSVGESLLIPFLGFVVGRSIDFSTLITSGMQGILLGLATVLISGPASMLVLWCFHAIHRRPRKTRNLIAGMAEGTTAGNAIATPAALALADPAYQAIESVATAQIAAAVVTTSILIPFAVALVAKWQARRGVSPEWELEYYERLSKKNQIPEAMSS</sequence>
<evidence type="ECO:0000256" key="2">
    <source>
        <dbReference type="ARBA" id="ARBA00022448"/>
    </source>
</evidence>
<dbReference type="Proteomes" id="UP000316612">
    <property type="component" value="Unassembled WGS sequence"/>
</dbReference>
<reference evidence="10 11" key="1">
    <citation type="submission" date="2019-06" db="EMBL/GenBank/DDBJ databases">
        <title>Whole genome shotgun sequence of Glutamicibacter uratoxydans NBRC 15515.</title>
        <authorList>
            <person name="Hosoyama A."/>
            <person name="Uohara A."/>
            <person name="Ohji S."/>
            <person name="Ichikawa N."/>
        </authorList>
    </citation>
    <scope>NUCLEOTIDE SEQUENCE [LARGE SCALE GENOMIC DNA]</scope>
    <source>
        <strain evidence="10 11">NBRC 15515</strain>
    </source>
</reference>
<dbReference type="GO" id="GO:0016020">
    <property type="term" value="C:membrane"/>
    <property type="evidence" value="ECO:0007669"/>
    <property type="project" value="InterPro"/>
</dbReference>
<keyword evidence="2" id="KW-0813">Transport</keyword>
<protein>
    <submittedName>
        <fullName evidence="10">2-keto-3-deoxygluconate permease</fullName>
    </submittedName>
</protein>
<feature type="transmembrane region" description="Helical" evidence="9">
    <location>
        <begin position="50"/>
        <end position="71"/>
    </location>
</feature>
<feature type="transmembrane region" description="Helical" evidence="9">
    <location>
        <begin position="198"/>
        <end position="218"/>
    </location>
</feature>
<dbReference type="EMBL" id="BJNY01000005">
    <property type="protein sequence ID" value="GED05476.1"/>
    <property type="molecule type" value="Genomic_DNA"/>
</dbReference>
<keyword evidence="4" id="KW-0762">Sugar transport</keyword>
<keyword evidence="7 9" id="KW-1133">Transmembrane helix</keyword>
<name>A0A4Y4DKI4_GLUUR</name>
<keyword evidence="5 9" id="KW-0812">Transmembrane</keyword>
<dbReference type="OrthoDB" id="3185611at2"/>
<keyword evidence="8 9" id="KW-0472">Membrane</keyword>
<feature type="transmembrane region" description="Helical" evidence="9">
    <location>
        <begin position="12"/>
        <end position="38"/>
    </location>
</feature>
<evidence type="ECO:0000313" key="11">
    <source>
        <dbReference type="Proteomes" id="UP000316612"/>
    </source>
</evidence>
<feature type="transmembrane region" description="Helical" evidence="9">
    <location>
        <begin position="111"/>
        <end position="133"/>
    </location>
</feature>
<dbReference type="GO" id="GO:0015649">
    <property type="term" value="F:2-keto-3-deoxygluconate:proton symporter activity"/>
    <property type="evidence" value="ECO:0007669"/>
    <property type="project" value="InterPro"/>
</dbReference>
<dbReference type="RefSeq" id="WP_141362599.1">
    <property type="nucleotide sequence ID" value="NZ_BAAAJL010000008.1"/>
</dbReference>
<evidence type="ECO:0000256" key="9">
    <source>
        <dbReference type="SAM" id="Phobius"/>
    </source>
</evidence>
<organism evidence="10 11">
    <name type="scientific">Glutamicibacter uratoxydans</name>
    <name type="common">Arthrobacter uratoxydans</name>
    <dbReference type="NCBI Taxonomy" id="43667"/>
    <lineage>
        <taxon>Bacteria</taxon>
        <taxon>Bacillati</taxon>
        <taxon>Actinomycetota</taxon>
        <taxon>Actinomycetes</taxon>
        <taxon>Micrococcales</taxon>
        <taxon>Micrococcaceae</taxon>
        <taxon>Glutamicibacter</taxon>
    </lineage>
</organism>
<evidence type="ECO:0000256" key="8">
    <source>
        <dbReference type="ARBA" id="ARBA00023136"/>
    </source>
</evidence>
<dbReference type="AlphaFoldDB" id="A0A4Y4DKI4"/>
<feature type="transmembrane region" description="Helical" evidence="9">
    <location>
        <begin position="230"/>
        <end position="252"/>
    </location>
</feature>
<evidence type="ECO:0000256" key="7">
    <source>
        <dbReference type="ARBA" id="ARBA00022989"/>
    </source>
</evidence>
<keyword evidence="3" id="KW-1003">Cell membrane</keyword>
<evidence type="ECO:0000256" key="6">
    <source>
        <dbReference type="ARBA" id="ARBA00022847"/>
    </source>
</evidence>
<evidence type="ECO:0000256" key="1">
    <source>
        <dbReference type="ARBA" id="ARBA00006430"/>
    </source>
</evidence>
<feature type="transmembrane region" description="Helical" evidence="9">
    <location>
        <begin position="145"/>
        <end position="169"/>
    </location>
</feature>
<evidence type="ECO:0000313" key="10">
    <source>
        <dbReference type="EMBL" id="GED05476.1"/>
    </source>
</evidence>
<comment type="caution">
    <text evidence="10">The sequence shown here is derived from an EMBL/GenBank/DDBJ whole genome shotgun (WGS) entry which is preliminary data.</text>
</comment>
<feature type="transmembrane region" description="Helical" evidence="9">
    <location>
        <begin position="299"/>
        <end position="322"/>
    </location>
</feature>
<evidence type="ECO:0000256" key="4">
    <source>
        <dbReference type="ARBA" id="ARBA00022597"/>
    </source>
</evidence>
<gene>
    <name evidence="10" type="primary">kdgT1</name>
    <name evidence="10" type="ORF">AUR04nite_10080</name>
</gene>
<keyword evidence="6" id="KW-0769">Symport</keyword>
<evidence type="ECO:0000256" key="5">
    <source>
        <dbReference type="ARBA" id="ARBA00022692"/>
    </source>
</evidence>
<proteinExistence type="inferred from homology"/>
<evidence type="ECO:0000256" key="3">
    <source>
        <dbReference type="ARBA" id="ARBA00022475"/>
    </source>
</evidence>